<name>A0A2A2A9X9_9BURK</name>
<dbReference type="Proteomes" id="UP000217999">
    <property type="component" value="Unassembled WGS sequence"/>
</dbReference>
<proteinExistence type="predicted"/>
<organism evidence="2 3">
    <name type="scientific">Vandammella animalimorsus</name>
    <dbReference type="NCBI Taxonomy" id="2029117"/>
    <lineage>
        <taxon>Bacteria</taxon>
        <taxon>Pseudomonadati</taxon>
        <taxon>Pseudomonadota</taxon>
        <taxon>Betaproteobacteria</taxon>
        <taxon>Burkholderiales</taxon>
        <taxon>Comamonadaceae</taxon>
        <taxon>Vandammella</taxon>
    </lineage>
</organism>
<evidence type="ECO:0000313" key="3">
    <source>
        <dbReference type="Proteomes" id="UP000217999"/>
    </source>
</evidence>
<gene>
    <name evidence="2" type="ORF">CK620_05535</name>
</gene>
<accession>A0A2A2A9X9</accession>
<protein>
    <submittedName>
        <fullName evidence="2">Uncharacterized protein</fullName>
    </submittedName>
</protein>
<dbReference type="EMBL" id="NSJF01000002">
    <property type="protein sequence ID" value="PAT35340.1"/>
    <property type="molecule type" value="Genomic_DNA"/>
</dbReference>
<evidence type="ECO:0000256" key="1">
    <source>
        <dbReference type="SAM" id="MobiDB-lite"/>
    </source>
</evidence>
<reference evidence="2 3" key="1">
    <citation type="submission" date="2017-08" db="EMBL/GenBank/DDBJ databases">
        <title>WGS of Clinical strains of the CDC Group NO-1 linked to zoonotic infections in humans.</title>
        <authorList>
            <person name="Bernier A.-M."/>
            <person name="Bernard K."/>
        </authorList>
    </citation>
    <scope>NUCLEOTIDE SEQUENCE [LARGE SCALE GENOMIC DNA]</scope>
    <source>
        <strain evidence="2 3">NML03-0146</strain>
    </source>
</reference>
<evidence type="ECO:0000313" key="2">
    <source>
        <dbReference type="EMBL" id="PAT35340.1"/>
    </source>
</evidence>
<sequence>MAQAACKQPGQCTRHCRAGEENDAKQTQAAASRLPGWGQGAKTAPGRVYLAARIDGLRYVLQQKKFPKYS</sequence>
<feature type="region of interest" description="Disordered" evidence="1">
    <location>
        <begin position="18"/>
        <end position="40"/>
    </location>
</feature>
<dbReference type="AlphaFoldDB" id="A0A2A2A9X9"/>
<comment type="caution">
    <text evidence="2">The sequence shown here is derived from an EMBL/GenBank/DDBJ whole genome shotgun (WGS) entry which is preliminary data.</text>
</comment>